<name>A0A3Q4HR22_NEOBR</name>
<protein>
    <recommendedName>
        <fullName evidence="4">SHSP domain-containing protein</fullName>
    </recommendedName>
</protein>
<dbReference type="SUPFAM" id="SSF49764">
    <property type="entry name" value="HSP20-like chaperones"/>
    <property type="match status" value="1"/>
</dbReference>
<reference evidence="5" key="2">
    <citation type="submission" date="2025-09" db="UniProtKB">
        <authorList>
            <consortium name="Ensembl"/>
        </authorList>
    </citation>
    <scope>IDENTIFICATION</scope>
</reference>
<dbReference type="GO" id="GO:0005634">
    <property type="term" value="C:nucleus"/>
    <property type="evidence" value="ECO:0007669"/>
    <property type="project" value="TreeGrafter"/>
</dbReference>
<dbReference type="InterPro" id="IPR001436">
    <property type="entry name" value="Alpha-crystallin/sHSP_animal"/>
</dbReference>
<keyword evidence="6" id="KW-1185">Reference proteome</keyword>
<evidence type="ECO:0000259" key="4">
    <source>
        <dbReference type="PROSITE" id="PS01031"/>
    </source>
</evidence>
<dbReference type="PANTHER" id="PTHR46907:SF2">
    <property type="entry name" value="HEAT SHOCK PROTEIN BETA-7"/>
    <property type="match status" value="1"/>
</dbReference>
<evidence type="ECO:0000256" key="1">
    <source>
        <dbReference type="PROSITE-ProRule" id="PRU00285"/>
    </source>
</evidence>
<proteinExistence type="inferred from homology"/>
<dbReference type="GeneTree" id="ENSGT00390000010674"/>
<reference evidence="5" key="1">
    <citation type="submission" date="2025-08" db="UniProtKB">
        <authorList>
            <consortium name="Ensembl"/>
        </authorList>
    </citation>
    <scope>IDENTIFICATION</scope>
</reference>
<dbReference type="Gene3D" id="2.60.40.790">
    <property type="match status" value="1"/>
</dbReference>
<dbReference type="InterPro" id="IPR008978">
    <property type="entry name" value="HSP20-like_chaperone"/>
</dbReference>
<dbReference type="GO" id="GO:0005737">
    <property type="term" value="C:cytoplasm"/>
    <property type="evidence" value="ECO:0007669"/>
    <property type="project" value="TreeGrafter"/>
</dbReference>
<evidence type="ECO:0000313" key="5">
    <source>
        <dbReference type="Ensembl" id="ENSNBRP00000024631.1"/>
    </source>
</evidence>
<dbReference type="Proteomes" id="UP000261580">
    <property type="component" value="Unassembled WGS sequence"/>
</dbReference>
<dbReference type="PROSITE" id="PS01031">
    <property type="entry name" value="SHSP"/>
    <property type="match status" value="1"/>
</dbReference>
<dbReference type="PRINTS" id="PR00299">
    <property type="entry name" value="ACRYSTALLIN"/>
</dbReference>
<comment type="similarity">
    <text evidence="1 2">Belongs to the small heat shock protein (HSP20) family.</text>
</comment>
<evidence type="ECO:0000256" key="2">
    <source>
        <dbReference type="RuleBase" id="RU003616"/>
    </source>
</evidence>
<feature type="region of interest" description="Disordered" evidence="3">
    <location>
        <begin position="1"/>
        <end position="23"/>
    </location>
</feature>
<organism evidence="5 6">
    <name type="scientific">Neolamprologus brichardi</name>
    <name type="common">Fairy cichlid</name>
    <name type="synonym">Lamprologus brichardi</name>
    <dbReference type="NCBI Taxonomy" id="32507"/>
    <lineage>
        <taxon>Eukaryota</taxon>
        <taxon>Metazoa</taxon>
        <taxon>Chordata</taxon>
        <taxon>Craniata</taxon>
        <taxon>Vertebrata</taxon>
        <taxon>Euteleostomi</taxon>
        <taxon>Actinopterygii</taxon>
        <taxon>Neopterygii</taxon>
        <taxon>Teleostei</taxon>
        <taxon>Neoteleostei</taxon>
        <taxon>Acanthomorphata</taxon>
        <taxon>Ovalentaria</taxon>
        <taxon>Cichlomorphae</taxon>
        <taxon>Cichliformes</taxon>
        <taxon>Cichlidae</taxon>
        <taxon>African cichlids</taxon>
        <taxon>Pseudocrenilabrinae</taxon>
        <taxon>Lamprologini</taxon>
        <taxon>Neolamprologus</taxon>
    </lineage>
</organism>
<dbReference type="AlphaFoldDB" id="A0A3Q4HR22"/>
<dbReference type="Pfam" id="PF00011">
    <property type="entry name" value="HSP20"/>
    <property type="match status" value="1"/>
</dbReference>
<dbReference type="Ensembl" id="ENSNBRT00000025279.1">
    <property type="protein sequence ID" value="ENSNBRP00000024631.1"/>
    <property type="gene ID" value="ENSNBRG00000018826.1"/>
</dbReference>
<dbReference type="OMA" id="HSTREHK"/>
<evidence type="ECO:0000313" key="6">
    <source>
        <dbReference type="Proteomes" id="UP000261580"/>
    </source>
</evidence>
<dbReference type="InterPro" id="IPR002068">
    <property type="entry name" value="A-crystallin/Hsp20_dom"/>
</dbReference>
<evidence type="ECO:0000256" key="3">
    <source>
        <dbReference type="SAM" id="MobiDB-lite"/>
    </source>
</evidence>
<accession>A0A3Q4HR22</accession>
<dbReference type="PANTHER" id="PTHR46907">
    <property type="entry name" value="HEAT SHOCK PROTEIN BETA-7-RELATED"/>
    <property type="match status" value="1"/>
</dbReference>
<dbReference type="STRING" id="32507.ENSNBRP00000024631"/>
<sequence>MFQSSWIIKGPKPQPQPHPVTDKGEFTMEKNGRNFSEDSGLLNQHSTREHKFTDHLQPTGKVQITGDIFQFTLDVSEFSPEDVIITSSNNLIEVHAEKLGEDGTVTNTFSHQCKLPSDVDPISVSTSMASGGLLTVRAHRVSEKHYLMNGVYCFFKV</sequence>
<feature type="domain" description="SHSP" evidence="4">
    <location>
        <begin position="51"/>
        <end position="157"/>
    </location>
</feature>